<reference evidence="5 6" key="1">
    <citation type="journal article" date="2016" name="Nat. Commun.">
        <title>Thousands of microbial genomes shed light on interconnected biogeochemical processes in an aquifer system.</title>
        <authorList>
            <person name="Anantharaman K."/>
            <person name="Brown C.T."/>
            <person name="Hug L.A."/>
            <person name="Sharon I."/>
            <person name="Castelle C.J."/>
            <person name="Probst A.J."/>
            <person name="Thomas B.C."/>
            <person name="Singh A."/>
            <person name="Wilkins M.J."/>
            <person name="Karaoz U."/>
            <person name="Brodie E.L."/>
            <person name="Williams K.H."/>
            <person name="Hubbard S.S."/>
            <person name="Banfield J.F."/>
        </authorList>
    </citation>
    <scope>NUCLEOTIDE SEQUENCE [LARGE SCALE GENOMIC DNA]</scope>
</reference>
<dbReference type="Gene3D" id="1.10.10.10">
    <property type="entry name" value="Winged helix-like DNA-binding domain superfamily/Winged helix DNA-binding domain"/>
    <property type="match status" value="1"/>
</dbReference>
<dbReference type="GO" id="GO:0003700">
    <property type="term" value="F:DNA-binding transcription factor activity"/>
    <property type="evidence" value="ECO:0007669"/>
    <property type="project" value="InterPro"/>
</dbReference>
<gene>
    <name evidence="5" type="ORF">A2V47_06695</name>
</gene>
<comment type="caution">
    <text evidence="5">The sequence shown here is derived from an EMBL/GenBank/DDBJ whole genome shotgun (WGS) entry which is preliminary data.</text>
</comment>
<sequence>MSKPKFESILKIIDLTRNFDKSMRHKFHHLMQDSDLTFPQLSVISMLEKHGEQKVSELSLKMGLSDSTVSGILDRLEQKKVIKRERTKDDRRVVKISLTGKSQKFCNDFRQKKEEYFTQLLKKLSEQEIKDIIKGLEILNRALANEELEKYYSRR</sequence>
<dbReference type="STRING" id="1797291.A2V47_06695"/>
<organism evidence="5 6">
    <name type="scientific">Candidatus Sediminicultor quintus</name>
    <dbReference type="NCBI Taxonomy" id="1797291"/>
    <lineage>
        <taxon>Bacteria</taxon>
        <taxon>Pseudomonadati</taxon>
        <taxon>Atribacterota</taxon>
        <taxon>Candidatus Phoenicimicrobiia</taxon>
        <taxon>Candidatus Pheonicimicrobiales</taxon>
        <taxon>Candidatus Phoenicimicrobiaceae</taxon>
        <taxon>Candidatus Sediminicultor</taxon>
    </lineage>
</organism>
<accession>A0A1F5A4V9</accession>
<evidence type="ECO:0000256" key="1">
    <source>
        <dbReference type="ARBA" id="ARBA00023015"/>
    </source>
</evidence>
<evidence type="ECO:0000313" key="6">
    <source>
        <dbReference type="Proteomes" id="UP000177701"/>
    </source>
</evidence>
<feature type="domain" description="HTH marR-type" evidence="4">
    <location>
        <begin position="5"/>
        <end position="141"/>
    </location>
</feature>
<dbReference type="InterPro" id="IPR036390">
    <property type="entry name" value="WH_DNA-bd_sf"/>
</dbReference>
<dbReference type="PROSITE" id="PS50995">
    <property type="entry name" value="HTH_MARR_2"/>
    <property type="match status" value="1"/>
</dbReference>
<keyword evidence="2" id="KW-0238">DNA-binding</keyword>
<proteinExistence type="predicted"/>
<dbReference type="Proteomes" id="UP000177701">
    <property type="component" value="Unassembled WGS sequence"/>
</dbReference>
<evidence type="ECO:0000259" key="4">
    <source>
        <dbReference type="PROSITE" id="PS50995"/>
    </source>
</evidence>
<dbReference type="GO" id="GO:0003677">
    <property type="term" value="F:DNA binding"/>
    <property type="evidence" value="ECO:0007669"/>
    <property type="project" value="UniProtKB-KW"/>
</dbReference>
<dbReference type="InterPro" id="IPR000835">
    <property type="entry name" value="HTH_MarR-typ"/>
</dbReference>
<dbReference type="PANTHER" id="PTHR42756">
    <property type="entry name" value="TRANSCRIPTIONAL REGULATOR, MARR"/>
    <property type="match status" value="1"/>
</dbReference>
<dbReference type="SUPFAM" id="SSF46785">
    <property type="entry name" value="Winged helix' DNA-binding domain"/>
    <property type="match status" value="1"/>
</dbReference>
<dbReference type="SMART" id="SM00347">
    <property type="entry name" value="HTH_MARR"/>
    <property type="match status" value="1"/>
</dbReference>
<name>A0A1F5A4V9_9BACT</name>
<dbReference type="PANTHER" id="PTHR42756:SF1">
    <property type="entry name" value="TRANSCRIPTIONAL REPRESSOR OF EMRAB OPERON"/>
    <property type="match status" value="1"/>
</dbReference>
<protein>
    <recommendedName>
        <fullName evidence="4">HTH marR-type domain-containing protein</fullName>
    </recommendedName>
</protein>
<dbReference type="AlphaFoldDB" id="A0A1F5A4V9"/>
<dbReference type="PRINTS" id="PR00598">
    <property type="entry name" value="HTHMARR"/>
</dbReference>
<dbReference type="InterPro" id="IPR036388">
    <property type="entry name" value="WH-like_DNA-bd_sf"/>
</dbReference>
<evidence type="ECO:0000256" key="2">
    <source>
        <dbReference type="ARBA" id="ARBA00023125"/>
    </source>
</evidence>
<dbReference type="Pfam" id="PF01047">
    <property type="entry name" value="MarR"/>
    <property type="match status" value="1"/>
</dbReference>
<evidence type="ECO:0000256" key="3">
    <source>
        <dbReference type="ARBA" id="ARBA00023163"/>
    </source>
</evidence>
<keyword evidence="1" id="KW-0805">Transcription regulation</keyword>
<keyword evidence="3" id="KW-0804">Transcription</keyword>
<evidence type="ECO:0000313" key="5">
    <source>
        <dbReference type="EMBL" id="OGD13599.1"/>
    </source>
</evidence>
<dbReference type="EMBL" id="MEYH01000106">
    <property type="protein sequence ID" value="OGD13599.1"/>
    <property type="molecule type" value="Genomic_DNA"/>
</dbReference>